<dbReference type="Gene3D" id="1.25.40.20">
    <property type="entry name" value="Ankyrin repeat-containing domain"/>
    <property type="match status" value="1"/>
</dbReference>
<dbReference type="PANTHER" id="PTHR46224:SF64">
    <property type="entry name" value="IQ MOTIF AND ANKYRIN REPEAT DOMAIN-CONTAINING PROTEIN 1"/>
    <property type="match status" value="1"/>
</dbReference>
<dbReference type="SMART" id="SM00248">
    <property type="entry name" value="ANK"/>
    <property type="match status" value="4"/>
</dbReference>
<evidence type="ECO:0000313" key="2">
    <source>
        <dbReference type="EMBL" id="KAF2249261.1"/>
    </source>
</evidence>
<sequence>MELLDFPAELFAQVIHLLVDGVGVCDAFKYRAVCRAFAAEIFQNVTAHQPANAFLLPKSHGPTRSSQAYNAFKRLFIQYGAVILRSRLAGLSAFSSPVALWAKELVEILVDMEGSGAEAVRDAYAADICASIAVNLRERAYDAIVLDSNWVGRYDSQKLEFDKSAEHFPHLLPAAAAAVGNVELFQATIAPAFDPLEAAYPFKSALTAAAATGKTKVMEKVFGQLSVALDADATSGNLRVTTKVAAPLYDALRACIHASRPAAAEAIYDFLLRTQNQCLDKYIASRKEKLMRLCIEYGEPRTADCVIGFIGGGKFSIALCQYLFSHGDGSVLRLLIEKGYIDPNMAKCFVDHSHLSTTTPLAVELNANCIHLFETLLSGGADIDGTPDIHLGVSLLWHAANAGNEDRVKFLLGHGADPESHEDWRSPLQVAKERGRAEITDMLLEAKQARGGGTEM</sequence>
<accession>A0A6A6IFP4</accession>
<dbReference type="InterPro" id="IPR036770">
    <property type="entry name" value="Ankyrin_rpt-contain_sf"/>
</dbReference>
<evidence type="ECO:0000256" key="1">
    <source>
        <dbReference type="PROSITE-ProRule" id="PRU00023"/>
    </source>
</evidence>
<reference evidence="2" key="1">
    <citation type="journal article" date="2020" name="Stud. Mycol.">
        <title>101 Dothideomycetes genomes: a test case for predicting lifestyles and emergence of pathogens.</title>
        <authorList>
            <person name="Haridas S."/>
            <person name="Albert R."/>
            <person name="Binder M."/>
            <person name="Bloem J."/>
            <person name="Labutti K."/>
            <person name="Salamov A."/>
            <person name="Andreopoulos B."/>
            <person name="Baker S."/>
            <person name="Barry K."/>
            <person name="Bills G."/>
            <person name="Bluhm B."/>
            <person name="Cannon C."/>
            <person name="Castanera R."/>
            <person name="Culley D."/>
            <person name="Daum C."/>
            <person name="Ezra D."/>
            <person name="Gonzalez J."/>
            <person name="Henrissat B."/>
            <person name="Kuo A."/>
            <person name="Liang C."/>
            <person name="Lipzen A."/>
            <person name="Lutzoni F."/>
            <person name="Magnuson J."/>
            <person name="Mondo S."/>
            <person name="Nolan M."/>
            <person name="Ohm R."/>
            <person name="Pangilinan J."/>
            <person name="Park H.-J."/>
            <person name="Ramirez L."/>
            <person name="Alfaro M."/>
            <person name="Sun H."/>
            <person name="Tritt A."/>
            <person name="Yoshinaga Y."/>
            <person name="Zwiers L.-H."/>
            <person name="Turgeon B."/>
            <person name="Goodwin S."/>
            <person name="Spatafora J."/>
            <person name="Crous P."/>
            <person name="Grigoriev I."/>
        </authorList>
    </citation>
    <scope>NUCLEOTIDE SEQUENCE</scope>
    <source>
        <strain evidence="2">CBS 122368</strain>
    </source>
</reference>
<dbReference type="Proteomes" id="UP000800094">
    <property type="component" value="Unassembled WGS sequence"/>
</dbReference>
<keyword evidence="1" id="KW-0040">ANK repeat</keyword>
<name>A0A6A6IFP4_9PLEO</name>
<dbReference type="InterPro" id="IPR002110">
    <property type="entry name" value="Ankyrin_rpt"/>
</dbReference>
<dbReference type="OrthoDB" id="3671334at2759"/>
<dbReference type="SUPFAM" id="SSF48403">
    <property type="entry name" value="Ankyrin repeat"/>
    <property type="match status" value="1"/>
</dbReference>
<evidence type="ECO:0000313" key="3">
    <source>
        <dbReference type="Proteomes" id="UP000800094"/>
    </source>
</evidence>
<dbReference type="InterPro" id="IPR051616">
    <property type="entry name" value="Cul2-RING_E3_ligase_SR"/>
</dbReference>
<dbReference type="GeneID" id="54582367"/>
<dbReference type="PANTHER" id="PTHR46224">
    <property type="entry name" value="ANKYRIN REPEAT FAMILY PROTEIN"/>
    <property type="match status" value="1"/>
</dbReference>
<feature type="repeat" description="ANK" evidence="1">
    <location>
        <begin position="391"/>
        <end position="423"/>
    </location>
</feature>
<organism evidence="2 3">
    <name type="scientific">Trematosphaeria pertusa</name>
    <dbReference type="NCBI Taxonomy" id="390896"/>
    <lineage>
        <taxon>Eukaryota</taxon>
        <taxon>Fungi</taxon>
        <taxon>Dikarya</taxon>
        <taxon>Ascomycota</taxon>
        <taxon>Pezizomycotina</taxon>
        <taxon>Dothideomycetes</taxon>
        <taxon>Pleosporomycetidae</taxon>
        <taxon>Pleosporales</taxon>
        <taxon>Massarineae</taxon>
        <taxon>Trematosphaeriaceae</taxon>
        <taxon>Trematosphaeria</taxon>
    </lineage>
</organism>
<gene>
    <name evidence="2" type="ORF">BU26DRAFT_519390</name>
</gene>
<dbReference type="EMBL" id="ML987195">
    <property type="protein sequence ID" value="KAF2249261.1"/>
    <property type="molecule type" value="Genomic_DNA"/>
</dbReference>
<dbReference type="RefSeq" id="XP_033684265.1">
    <property type="nucleotide sequence ID" value="XM_033829037.1"/>
</dbReference>
<dbReference type="Pfam" id="PF12796">
    <property type="entry name" value="Ank_2"/>
    <property type="match status" value="1"/>
</dbReference>
<dbReference type="PROSITE" id="PS50088">
    <property type="entry name" value="ANK_REPEAT"/>
    <property type="match status" value="1"/>
</dbReference>
<keyword evidence="3" id="KW-1185">Reference proteome</keyword>
<dbReference type="AlphaFoldDB" id="A0A6A6IFP4"/>
<proteinExistence type="predicted"/>
<protein>
    <submittedName>
        <fullName evidence="2">Uncharacterized protein</fullName>
    </submittedName>
</protein>